<feature type="repeat" description="ANK" evidence="3">
    <location>
        <begin position="214"/>
        <end position="246"/>
    </location>
</feature>
<feature type="region of interest" description="Disordered" evidence="4">
    <location>
        <begin position="443"/>
        <end position="527"/>
    </location>
</feature>
<feature type="repeat" description="ANK" evidence="3">
    <location>
        <begin position="380"/>
        <end position="412"/>
    </location>
</feature>
<accession>A0A2H2ZPT8</accession>
<feature type="repeat" description="ANK" evidence="3">
    <location>
        <begin position="247"/>
        <end position="279"/>
    </location>
</feature>
<feature type="compositionally biased region" description="Acidic residues" evidence="4">
    <location>
        <begin position="470"/>
        <end position="488"/>
    </location>
</feature>
<dbReference type="SUPFAM" id="SSF48403">
    <property type="entry name" value="Ankyrin repeat"/>
    <property type="match status" value="1"/>
</dbReference>
<dbReference type="AlphaFoldDB" id="A0A2H2ZPT8"/>
<feature type="repeat" description="ANK" evidence="3">
    <location>
        <begin position="347"/>
        <end position="379"/>
    </location>
</feature>
<dbReference type="Proteomes" id="UP000219286">
    <property type="component" value="Unassembled WGS sequence"/>
</dbReference>
<dbReference type="PROSITE" id="PS50088">
    <property type="entry name" value="ANK_REPEAT"/>
    <property type="match status" value="7"/>
</dbReference>
<sequence>MTLELFAAALQRRHWEKAYKRYDGMMEQVNSQEPNMRALAIRSLLWVTFARRPMTGPEIQHAVIVKAGDRRLDGRELPTVDGIIEACGGFLATNAEDGILQLADPWMSRWLRANWPNWLRDTHEGITATICLTYLLFDVFGTGFCTSDDDFENRLRSYPFYSYAAHNWIHHSRNDLRGNPLIWDFLQSEEKVSASYQALMADKGSAGYSQAPPSRVTGLHLAVHFGLKPIVRDLLQHTFDPDVTDSHGRTPLSWAAESDRPGIVVTLLEQGADVNNSENKEGFAPISWAAWKGLRKVMDPLLQFGADTDARDSNLYTPLILATWNGHREIVELLVDKGAYIDAADVSGRTPLLLAAKNGYFQIAKHLLNHGANAESRDDDGNSSLSWAVKMGHQAVVELLVEYGADAQSEDDRGQTPLAWAIENGRQDIVTLLLDTEVKVDLGHGEQGDSRSRPGGSGKRGKDRQSQSSADEDSAPSSDEESEEDEEDTKTKSRGKGKAPARESPLKKPQAARSLDLSNWRPLRPRE</sequence>
<evidence type="ECO:0000313" key="6">
    <source>
        <dbReference type="Proteomes" id="UP000219286"/>
    </source>
</evidence>
<comment type="caution">
    <text evidence="5">The sequence shown here is derived from an EMBL/GenBank/DDBJ whole genome shotgun (WGS) entry which is preliminary data.</text>
</comment>
<dbReference type="Gene3D" id="1.25.40.20">
    <property type="entry name" value="Ankyrin repeat-containing domain"/>
    <property type="match status" value="1"/>
</dbReference>
<evidence type="ECO:0000313" key="5">
    <source>
        <dbReference type="EMBL" id="OTA01354.1"/>
    </source>
</evidence>
<protein>
    <submittedName>
        <fullName evidence="5">Uncharacterized protein</fullName>
    </submittedName>
</protein>
<dbReference type="PANTHER" id="PTHR24166">
    <property type="entry name" value="ROLLING PEBBLES, ISOFORM B"/>
    <property type="match status" value="1"/>
</dbReference>
<dbReference type="InterPro" id="IPR002110">
    <property type="entry name" value="Ankyrin_rpt"/>
</dbReference>
<feature type="repeat" description="ANK" evidence="3">
    <location>
        <begin position="413"/>
        <end position="445"/>
    </location>
</feature>
<keyword evidence="6" id="KW-1185">Reference proteome</keyword>
<organism evidence="5 6">
    <name type="scientific">Trichoderma parareesei</name>
    <name type="common">Filamentous fungus</name>
    <dbReference type="NCBI Taxonomy" id="858221"/>
    <lineage>
        <taxon>Eukaryota</taxon>
        <taxon>Fungi</taxon>
        <taxon>Dikarya</taxon>
        <taxon>Ascomycota</taxon>
        <taxon>Pezizomycotina</taxon>
        <taxon>Sordariomycetes</taxon>
        <taxon>Hypocreomycetidae</taxon>
        <taxon>Hypocreales</taxon>
        <taxon>Hypocreaceae</taxon>
        <taxon>Trichoderma</taxon>
    </lineage>
</organism>
<feature type="repeat" description="ANK" evidence="3">
    <location>
        <begin position="281"/>
        <end position="313"/>
    </location>
</feature>
<dbReference type="Pfam" id="PF12796">
    <property type="entry name" value="Ank_2"/>
    <property type="match status" value="2"/>
</dbReference>
<dbReference type="PANTHER" id="PTHR24166:SF48">
    <property type="entry name" value="PROTEIN VAPYRIN"/>
    <property type="match status" value="1"/>
</dbReference>
<feature type="repeat" description="ANK" evidence="3">
    <location>
        <begin position="314"/>
        <end position="346"/>
    </location>
</feature>
<feature type="compositionally biased region" description="Basic and acidic residues" evidence="4">
    <location>
        <begin position="443"/>
        <end position="452"/>
    </location>
</feature>
<dbReference type="SMART" id="SM00248">
    <property type="entry name" value="ANK"/>
    <property type="match status" value="7"/>
</dbReference>
<proteinExistence type="predicted"/>
<gene>
    <name evidence="5" type="ORF">A9Z42_0016900</name>
</gene>
<dbReference type="Pfam" id="PF00023">
    <property type="entry name" value="Ank"/>
    <property type="match status" value="2"/>
</dbReference>
<dbReference type="PRINTS" id="PR01415">
    <property type="entry name" value="ANKYRIN"/>
</dbReference>
<name>A0A2H2ZPT8_TRIPA</name>
<dbReference type="OrthoDB" id="4900387at2759"/>
<keyword evidence="1" id="KW-0677">Repeat</keyword>
<evidence type="ECO:0000256" key="2">
    <source>
        <dbReference type="ARBA" id="ARBA00023043"/>
    </source>
</evidence>
<evidence type="ECO:0000256" key="4">
    <source>
        <dbReference type="SAM" id="MobiDB-lite"/>
    </source>
</evidence>
<dbReference type="InterPro" id="IPR036770">
    <property type="entry name" value="Ankyrin_rpt-contain_sf"/>
</dbReference>
<keyword evidence="2 3" id="KW-0040">ANK repeat</keyword>
<dbReference type="InterPro" id="IPR050889">
    <property type="entry name" value="Dendritic_Spine_Reg/Scaffold"/>
</dbReference>
<evidence type="ECO:0000256" key="1">
    <source>
        <dbReference type="ARBA" id="ARBA00022737"/>
    </source>
</evidence>
<reference evidence="5 6" key="1">
    <citation type="journal article" date="2015" name="Genome Announc.">
        <title>Genome sequence and annotation of Trichoderma parareesei, the ancestor of the cellulase producer Trichoderma reesei.</title>
        <authorList>
            <person name="Yang D."/>
            <person name="Pomraning K."/>
            <person name="Kopchinskiy A."/>
            <person name="Karimi Aghcheh R."/>
            <person name="Atanasova L."/>
            <person name="Chenthamara K."/>
            <person name="Baker S.E."/>
            <person name="Zhang R."/>
            <person name="Shen Q."/>
            <person name="Freitag M."/>
            <person name="Kubicek C.P."/>
            <person name="Druzhinina I.S."/>
        </authorList>
    </citation>
    <scope>NUCLEOTIDE SEQUENCE [LARGE SCALE GENOMIC DNA]</scope>
    <source>
        <strain evidence="5 6">CBS 125925</strain>
    </source>
</reference>
<evidence type="ECO:0000256" key="3">
    <source>
        <dbReference type="PROSITE-ProRule" id="PRU00023"/>
    </source>
</evidence>
<dbReference type="EMBL" id="LFMI01000198">
    <property type="protein sequence ID" value="OTA01354.1"/>
    <property type="molecule type" value="Genomic_DNA"/>
</dbReference>
<dbReference type="PROSITE" id="PS50297">
    <property type="entry name" value="ANK_REP_REGION"/>
    <property type="match status" value="6"/>
</dbReference>